<feature type="region of interest" description="Disordered" evidence="1">
    <location>
        <begin position="76"/>
        <end position="101"/>
    </location>
</feature>
<sequence>MDTMPQLATAASKRKPSPAAATARRGRKRWTHEWLYEARPVMDRWQHTVHPLLVVYDVIHYLAHMQRSEDYLAHMQRSEAYERNNRQQPTRRTAQPKQRST</sequence>
<dbReference type="EnsemblPlants" id="EMT23402">
    <property type="protein sequence ID" value="EMT23402"/>
    <property type="gene ID" value="F775_05742"/>
</dbReference>
<reference evidence="2" key="1">
    <citation type="submission" date="2015-06" db="UniProtKB">
        <authorList>
            <consortium name="EnsemblPlants"/>
        </authorList>
    </citation>
    <scope>IDENTIFICATION</scope>
</reference>
<feature type="region of interest" description="Disordered" evidence="1">
    <location>
        <begin position="1"/>
        <end position="25"/>
    </location>
</feature>
<evidence type="ECO:0000313" key="2">
    <source>
        <dbReference type="EnsemblPlants" id="EMT23402"/>
    </source>
</evidence>
<name>M8C8P1_AEGTA</name>
<evidence type="ECO:0000256" key="1">
    <source>
        <dbReference type="SAM" id="MobiDB-lite"/>
    </source>
</evidence>
<feature type="compositionally biased region" description="Basic and acidic residues" evidence="1">
    <location>
        <begin position="76"/>
        <end position="85"/>
    </location>
</feature>
<protein>
    <submittedName>
        <fullName evidence="2">Uncharacterized protein</fullName>
    </submittedName>
</protein>
<accession>M8C8P1</accession>
<organism evidence="2">
    <name type="scientific">Aegilops tauschii</name>
    <name type="common">Tausch's goatgrass</name>
    <name type="synonym">Aegilops squarrosa</name>
    <dbReference type="NCBI Taxonomy" id="37682"/>
    <lineage>
        <taxon>Eukaryota</taxon>
        <taxon>Viridiplantae</taxon>
        <taxon>Streptophyta</taxon>
        <taxon>Embryophyta</taxon>
        <taxon>Tracheophyta</taxon>
        <taxon>Spermatophyta</taxon>
        <taxon>Magnoliopsida</taxon>
        <taxon>Liliopsida</taxon>
        <taxon>Poales</taxon>
        <taxon>Poaceae</taxon>
        <taxon>BOP clade</taxon>
        <taxon>Pooideae</taxon>
        <taxon>Triticodae</taxon>
        <taxon>Triticeae</taxon>
        <taxon>Triticinae</taxon>
        <taxon>Aegilops</taxon>
    </lineage>
</organism>
<dbReference type="AlphaFoldDB" id="M8C8P1"/>
<feature type="compositionally biased region" description="Polar residues" evidence="1">
    <location>
        <begin position="86"/>
        <end position="101"/>
    </location>
</feature>
<proteinExistence type="predicted"/>